<organism evidence="2 3">
    <name type="scientific">Mycobacterium persicum</name>
    <dbReference type="NCBI Taxonomy" id="1487726"/>
    <lineage>
        <taxon>Bacteria</taxon>
        <taxon>Bacillati</taxon>
        <taxon>Actinomycetota</taxon>
        <taxon>Actinomycetes</taxon>
        <taxon>Mycobacteriales</taxon>
        <taxon>Mycobacteriaceae</taxon>
        <taxon>Mycobacterium</taxon>
    </lineage>
</organism>
<name>A0A8E2LN80_9MYCO</name>
<dbReference type="GeneID" id="66595962"/>
<dbReference type="EMBL" id="MWQA01000001">
    <property type="protein sequence ID" value="ORC05535.1"/>
    <property type="molecule type" value="Genomic_DNA"/>
</dbReference>
<comment type="caution">
    <text evidence="2">The sequence shown here is derived from an EMBL/GenBank/DDBJ whole genome shotgun (WGS) entry which is preliminary data.</text>
</comment>
<evidence type="ECO:0000313" key="2">
    <source>
        <dbReference type="EMBL" id="ORC05535.1"/>
    </source>
</evidence>
<reference evidence="2 3" key="1">
    <citation type="submission" date="2017-02" db="EMBL/GenBank/DDBJ databases">
        <title>Mycobacterium kansasii genomes.</title>
        <authorList>
            <person name="Borowka P."/>
            <person name="Strapagiel D."/>
            <person name="Marciniak B."/>
            <person name="Lach J."/>
            <person name="Bakula Z."/>
            <person name="Van Ingen J."/>
            <person name="Safianowska A."/>
            <person name="Brzostek A."/>
            <person name="Dziadek J."/>
            <person name="Jagielski T."/>
        </authorList>
    </citation>
    <scope>NUCLEOTIDE SEQUENCE [LARGE SCALE GENOMIC DNA]</scope>
    <source>
        <strain evidence="2 3">12MK</strain>
    </source>
</reference>
<dbReference type="RefSeq" id="WP_075549857.1">
    <property type="nucleotide sequence ID" value="NZ_LWCM01000153.1"/>
</dbReference>
<accession>A0A8E2LN80</accession>
<gene>
    <name evidence="2" type="ORF">B4U45_01450</name>
</gene>
<evidence type="ECO:0000313" key="3">
    <source>
        <dbReference type="Proteomes" id="UP000192335"/>
    </source>
</evidence>
<evidence type="ECO:0000256" key="1">
    <source>
        <dbReference type="SAM" id="MobiDB-lite"/>
    </source>
</evidence>
<protein>
    <submittedName>
        <fullName evidence="2">Uncharacterized protein</fullName>
    </submittedName>
</protein>
<sequence length="62" mass="6353">MDSEIAGPPIIVVRDGRDGPGTGFRAGLTEKPGSALGRVNPSSNPNAAGRQHVRVADAMATR</sequence>
<feature type="region of interest" description="Disordered" evidence="1">
    <location>
        <begin position="1"/>
        <end position="62"/>
    </location>
</feature>
<dbReference type="Proteomes" id="UP000192335">
    <property type="component" value="Unassembled WGS sequence"/>
</dbReference>
<proteinExistence type="predicted"/>
<dbReference type="AlphaFoldDB" id="A0A8E2LN80"/>